<proteinExistence type="inferred from homology"/>
<dbReference type="GO" id="GO:0003723">
    <property type="term" value="F:RNA binding"/>
    <property type="evidence" value="ECO:0007669"/>
    <property type="project" value="TreeGrafter"/>
</dbReference>
<evidence type="ECO:0000256" key="1">
    <source>
        <dbReference type="ARBA" id="ARBA00005251"/>
    </source>
</evidence>
<evidence type="ECO:0000313" key="4">
    <source>
        <dbReference type="EMBL" id="ROT72007.1"/>
    </source>
</evidence>
<dbReference type="EMBL" id="QCYY01002217">
    <property type="protein sequence ID" value="ROT72007.1"/>
    <property type="molecule type" value="Genomic_DNA"/>
</dbReference>
<dbReference type="Proteomes" id="UP000283509">
    <property type="component" value="Unassembled WGS sequence"/>
</dbReference>
<dbReference type="InterPro" id="IPR014721">
    <property type="entry name" value="Ribsml_uS5_D2-typ_fold_subgr"/>
</dbReference>
<dbReference type="OrthoDB" id="10254627at2759"/>
<organism evidence="4 5">
    <name type="scientific">Penaeus vannamei</name>
    <name type="common">Whiteleg shrimp</name>
    <name type="synonym">Litopenaeus vannamei</name>
    <dbReference type="NCBI Taxonomy" id="6689"/>
    <lineage>
        <taxon>Eukaryota</taxon>
        <taxon>Metazoa</taxon>
        <taxon>Ecdysozoa</taxon>
        <taxon>Arthropoda</taxon>
        <taxon>Crustacea</taxon>
        <taxon>Multicrustacea</taxon>
        <taxon>Malacostraca</taxon>
        <taxon>Eumalacostraca</taxon>
        <taxon>Eucarida</taxon>
        <taxon>Decapoda</taxon>
        <taxon>Dendrobranchiata</taxon>
        <taxon>Penaeoidea</taxon>
        <taxon>Penaeidae</taxon>
        <taxon>Penaeus</taxon>
    </lineage>
</organism>
<dbReference type="InterPro" id="IPR020568">
    <property type="entry name" value="Ribosomal_Su5_D2-typ_SF"/>
</dbReference>
<keyword evidence="3" id="KW-0687">Ribonucleoprotein</keyword>
<dbReference type="AlphaFoldDB" id="A0A423T683"/>
<keyword evidence="2 4" id="KW-0689">Ribosomal protein</keyword>
<dbReference type="SUPFAM" id="SSF54211">
    <property type="entry name" value="Ribosomal protein S5 domain 2-like"/>
    <property type="match status" value="1"/>
</dbReference>
<dbReference type="GO" id="GO:0003735">
    <property type="term" value="F:structural constituent of ribosome"/>
    <property type="evidence" value="ECO:0007669"/>
    <property type="project" value="InterPro"/>
</dbReference>
<comment type="caution">
    <text evidence="4">The sequence shown here is derived from an EMBL/GenBank/DDBJ whole genome shotgun (WGS) entry which is preliminary data.</text>
</comment>
<keyword evidence="5" id="KW-1185">Reference proteome</keyword>
<reference evidence="4 5" key="2">
    <citation type="submission" date="2019-01" db="EMBL/GenBank/DDBJ databases">
        <title>The decoding of complex shrimp genome reveals the adaptation for benthos swimmer, frequently molting mechanism and breeding impact on genome.</title>
        <authorList>
            <person name="Sun Y."/>
            <person name="Gao Y."/>
            <person name="Yu Y."/>
        </authorList>
    </citation>
    <scope>NUCLEOTIDE SEQUENCE [LARGE SCALE GENOMIC DNA]</scope>
    <source>
        <tissue evidence="4">Muscle</tissue>
    </source>
</reference>
<accession>A0A423T683</accession>
<dbReference type="PANTHER" id="PTHR21569">
    <property type="entry name" value="RIBOSOMAL PROTEIN S9"/>
    <property type="match status" value="1"/>
</dbReference>
<dbReference type="GO" id="GO:0005763">
    <property type="term" value="C:mitochondrial small ribosomal subunit"/>
    <property type="evidence" value="ECO:0007669"/>
    <property type="project" value="TreeGrafter"/>
</dbReference>
<protein>
    <submittedName>
        <fullName evidence="4">28S ribosomal protein S9, mitochondrial</fullName>
    </submittedName>
</protein>
<sequence length="419" mass="47284">MIIRQLLRSPGVVLQGPSKTPLSVIPWIQGKCWNSNIAETPRPESSEAAVAAGQLDAGKSTAKLSKAMKAYIERAKSHDAFMFEQISEYEIGRRHLANMMGEDPETFTQEDIDNAIAYLLPSGLFEPKARPLMKHPTEVFPKRKAAEFDESGRPFHTLFYTGRPAYYQVLHDITTHVQNLDRFADRMVRYSISKDKERTLNLGSSIWVSKEQLESIIVESIQDRHYDFFIKSMNRLADHPYSYRVEEFILKFRKSISSSSQQEIPKLLFTTEGVPYMNASGSRKTAKADVTVYGRGTGKITINGQDILYFKNPQEREQVVFPLQFTEMLGTVDVDAEVKEGGSSGQAGAVRHGIALALRSFVDKEMVEKMRLAGLLTSIPPRRFPQRFGAKETLTELGFCGRCANYPDPPFSFLSQLFS</sequence>
<gene>
    <name evidence="4" type="ORF">C7M84_009627</name>
</gene>
<dbReference type="InterPro" id="IPR000754">
    <property type="entry name" value="Ribosomal_uS9"/>
</dbReference>
<evidence type="ECO:0000256" key="3">
    <source>
        <dbReference type="ARBA" id="ARBA00023274"/>
    </source>
</evidence>
<dbReference type="GO" id="GO:0006412">
    <property type="term" value="P:translation"/>
    <property type="evidence" value="ECO:0007669"/>
    <property type="project" value="InterPro"/>
</dbReference>
<name>A0A423T683_PENVA</name>
<evidence type="ECO:0000313" key="5">
    <source>
        <dbReference type="Proteomes" id="UP000283509"/>
    </source>
</evidence>
<evidence type="ECO:0000256" key="2">
    <source>
        <dbReference type="ARBA" id="ARBA00022980"/>
    </source>
</evidence>
<dbReference type="Pfam" id="PF00380">
    <property type="entry name" value="Ribosomal_S9"/>
    <property type="match status" value="1"/>
</dbReference>
<reference evidence="4 5" key="1">
    <citation type="submission" date="2018-04" db="EMBL/GenBank/DDBJ databases">
        <authorList>
            <person name="Zhang X."/>
            <person name="Yuan J."/>
            <person name="Li F."/>
            <person name="Xiang J."/>
        </authorList>
    </citation>
    <scope>NUCLEOTIDE SEQUENCE [LARGE SCALE GENOMIC DNA]</scope>
    <source>
        <tissue evidence="4">Muscle</tissue>
    </source>
</reference>
<dbReference type="Gene3D" id="3.30.230.10">
    <property type="match status" value="1"/>
</dbReference>
<comment type="similarity">
    <text evidence="1">Belongs to the universal ribosomal protein uS9 family.</text>
</comment>
<dbReference type="STRING" id="6689.A0A423T683"/>
<dbReference type="PANTHER" id="PTHR21569:SF1">
    <property type="entry name" value="SMALL RIBOSOMAL SUBUNIT PROTEIN US9M"/>
    <property type="match status" value="1"/>
</dbReference>